<keyword evidence="12" id="KW-1185">Reference proteome</keyword>
<evidence type="ECO:0000256" key="2">
    <source>
        <dbReference type="ARBA" id="ARBA00012251"/>
    </source>
</evidence>
<dbReference type="AlphaFoldDB" id="A0A9P4H965"/>
<dbReference type="Proteomes" id="UP000799777">
    <property type="component" value="Unassembled WGS sequence"/>
</dbReference>
<feature type="region of interest" description="Disordered" evidence="9">
    <location>
        <begin position="278"/>
        <end position="326"/>
    </location>
</feature>
<evidence type="ECO:0000256" key="7">
    <source>
        <dbReference type="ARBA" id="ARBA00022786"/>
    </source>
</evidence>
<dbReference type="GO" id="GO:0061630">
    <property type="term" value="F:ubiquitin protein ligase activity"/>
    <property type="evidence" value="ECO:0007669"/>
    <property type="project" value="UniProtKB-EC"/>
</dbReference>
<feature type="compositionally biased region" description="Polar residues" evidence="9">
    <location>
        <begin position="477"/>
        <end position="498"/>
    </location>
</feature>
<dbReference type="Pfam" id="PF01485">
    <property type="entry name" value="IBR"/>
    <property type="match status" value="1"/>
</dbReference>
<dbReference type="Pfam" id="PF26200">
    <property type="entry name" value="Rcat_RNF216"/>
    <property type="match status" value="1"/>
</dbReference>
<dbReference type="GO" id="GO:0008270">
    <property type="term" value="F:zinc ion binding"/>
    <property type="evidence" value="ECO:0007669"/>
    <property type="project" value="UniProtKB-KW"/>
</dbReference>
<keyword evidence="6" id="KW-0863">Zinc-finger</keyword>
<evidence type="ECO:0000256" key="3">
    <source>
        <dbReference type="ARBA" id="ARBA00022679"/>
    </source>
</evidence>
<feature type="compositionally biased region" description="Acidic residues" evidence="9">
    <location>
        <begin position="278"/>
        <end position="291"/>
    </location>
</feature>
<dbReference type="GO" id="GO:0016567">
    <property type="term" value="P:protein ubiquitination"/>
    <property type="evidence" value="ECO:0007669"/>
    <property type="project" value="InterPro"/>
</dbReference>
<protein>
    <recommendedName>
        <fullName evidence="2">RBR-type E3 ubiquitin transferase</fullName>
        <ecNumber evidence="2">2.3.2.31</ecNumber>
    </recommendedName>
</protein>
<name>A0A9P4H965_9PLEO</name>
<feature type="compositionally biased region" description="Low complexity" evidence="9">
    <location>
        <begin position="293"/>
        <end position="316"/>
    </location>
</feature>
<gene>
    <name evidence="11" type="ORF">EK21DRAFT_65123</name>
</gene>
<evidence type="ECO:0000256" key="5">
    <source>
        <dbReference type="ARBA" id="ARBA00022737"/>
    </source>
</evidence>
<dbReference type="InterPro" id="IPR017907">
    <property type="entry name" value="Znf_RING_CS"/>
</dbReference>
<feature type="domain" description="RING-type" evidence="10">
    <location>
        <begin position="55"/>
        <end position="275"/>
    </location>
</feature>
<dbReference type="InterPro" id="IPR044066">
    <property type="entry name" value="TRIAD_supradom"/>
</dbReference>
<dbReference type="EC" id="2.3.2.31" evidence="2"/>
<keyword evidence="3" id="KW-0808">Transferase</keyword>
<dbReference type="Gene3D" id="1.20.120.1750">
    <property type="match status" value="1"/>
</dbReference>
<dbReference type="PROSITE" id="PS51873">
    <property type="entry name" value="TRIAD"/>
    <property type="match status" value="1"/>
</dbReference>
<dbReference type="PANTHER" id="PTHR11685">
    <property type="entry name" value="RBR FAMILY RING FINGER AND IBR DOMAIN-CONTAINING"/>
    <property type="match status" value="1"/>
</dbReference>
<evidence type="ECO:0000256" key="6">
    <source>
        <dbReference type="ARBA" id="ARBA00022771"/>
    </source>
</evidence>
<reference evidence="11" key="1">
    <citation type="journal article" date="2020" name="Stud. Mycol.">
        <title>101 Dothideomycetes genomes: a test case for predicting lifestyles and emergence of pathogens.</title>
        <authorList>
            <person name="Haridas S."/>
            <person name="Albert R."/>
            <person name="Binder M."/>
            <person name="Bloem J."/>
            <person name="Labutti K."/>
            <person name="Salamov A."/>
            <person name="Andreopoulos B."/>
            <person name="Baker S."/>
            <person name="Barry K."/>
            <person name="Bills G."/>
            <person name="Bluhm B."/>
            <person name="Cannon C."/>
            <person name="Castanera R."/>
            <person name="Culley D."/>
            <person name="Daum C."/>
            <person name="Ezra D."/>
            <person name="Gonzalez J."/>
            <person name="Henrissat B."/>
            <person name="Kuo A."/>
            <person name="Liang C."/>
            <person name="Lipzen A."/>
            <person name="Lutzoni F."/>
            <person name="Magnuson J."/>
            <person name="Mondo S."/>
            <person name="Nolan M."/>
            <person name="Ohm R."/>
            <person name="Pangilinan J."/>
            <person name="Park H.-J."/>
            <person name="Ramirez L."/>
            <person name="Alfaro M."/>
            <person name="Sun H."/>
            <person name="Tritt A."/>
            <person name="Yoshinaga Y."/>
            <person name="Zwiers L.-H."/>
            <person name="Turgeon B."/>
            <person name="Goodwin S."/>
            <person name="Spatafora J."/>
            <person name="Crous P."/>
            <person name="Grigoriev I."/>
        </authorList>
    </citation>
    <scope>NUCLEOTIDE SEQUENCE</scope>
    <source>
        <strain evidence="11">CBS 110217</strain>
    </source>
</reference>
<comment type="catalytic activity">
    <reaction evidence="1">
        <text>[E2 ubiquitin-conjugating enzyme]-S-ubiquitinyl-L-cysteine + [acceptor protein]-L-lysine = [E2 ubiquitin-conjugating enzyme]-L-cysteine + [acceptor protein]-N(6)-ubiquitinyl-L-lysine.</text>
        <dbReference type="EC" id="2.3.2.31"/>
    </reaction>
</comment>
<organism evidence="11 12">
    <name type="scientific">Setomelanomma holmii</name>
    <dbReference type="NCBI Taxonomy" id="210430"/>
    <lineage>
        <taxon>Eukaryota</taxon>
        <taxon>Fungi</taxon>
        <taxon>Dikarya</taxon>
        <taxon>Ascomycota</taxon>
        <taxon>Pezizomycotina</taxon>
        <taxon>Dothideomycetes</taxon>
        <taxon>Pleosporomycetidae</taxon>
        <taxon>Pleosporales</taxon>
        <taxon>Pleosporineae</taxon>
        <taxon>Phaeosphaeriaceae</taxon>
        <taxon>Setomelanomma</taxon>
    </lineage>
</organism>
<feature type="region of interest" description="Disordered" evidence="9">
    <location>
        <begin position="552"/>
        <end position="618"/>
    </location>
</feature>
<dbReference type="InterPro" id="IPR031127">
    <property type="entry name" value="E3_UB_ligase_RBR"/>
</dbReference>
<proteinExistence type="predicted"/>
<evidence type="ECO:0000256" key="8">
    <source>
        <dbReference type="ARBA" id="ARBA00022833"/>
    </source>
</evidence>
<accession>A0A9P4H965</accession>
<keyword evidence="5" id="KW-0677">Repeat</keyword>
<feature type="compositionally biased region" description="Basic and acidic residues" evidence="9">
    <location>
        <begin position="552"/>
        <end position="584"/>
    </location>
</feature>
<keyword evidence="4" id="KW-0479">Metal-binding</keyword>
<evidence type="ECO:0000313" key="11">
    <source>
        <dbReference type="EMBL" id="KAF2030596.1"/>
    </source>
</evidence>
<dbReference type="CDD" id="cd22584">
    <property type="entry name" value="Rcat_RBR_unk"/>
    <property type="match status" value="1"/>
</dbReference>
<dbReference type="EMBL" id="ML978188">
    <property type="protein sequence ID" value="KAF2030596.1"/>
    <property type="molecule type" value="Genomic_DNA"/>
</dbReference>
<dbReference type="OrthoDB" id="10009520at2759"/>
<comment type="caution">
    <text evidence="11">The sequence shown here is derived from an EMBL/GenBank/DDBJ whole genome shotgun (WGS) entry which is preliminary data.</text>
</comment>
<feature type="region of interest" description="Disordered" evidence="9">
    <location>
        <begin position="477"/>
        <end position="514"/>
    </location>
</feature>
<evidence type="ECO:0000256" key="9">
    <source>
        <dbReference type="SAM" id="MobiDB-lite"/>
    </source>
</evidence>
<feature type="compositionally biased region" description="Low complexity" evidence="9">
    <location>
        <begin position="597"/>
        <end position="606"/>
    </location>
</feature>
<keyword evidence="7" id="KW-0833">Ubl conjugation pathway</keyword>
<dbReference type="SUPFAM" id="SSF57850">
    <property type="entry name" value="RING/U-box"/>
    <property type="match status" value="1"/>
</dbReference>
<sequence length="618" mass="68630">MATQERLSNFERFLEEQRLRGIVYDLSFPGSRVLQVTPPIARPPPVKTLTPRPIPDPQCLICCKTLPKKEDPLYSKEAVKPCRSCNNDYCVDCVKRAFIDACKDSTRMPPRCCRPFNLHIARPFLTEEEVDLFKQKYEEWSTPNPFYCPVPVCSAFISERLLPQNGRSKDKQRVDSGIGTPTAEAFACPTCEASICVGCRQVAHPGSICDMNDFGLDADTAALLKGWGYKRCPRCSHGVKRMFGCNHMECRCGHHFCWMCLDSIQECDGGCTDGEDDDYDDYDGPDEDEQVEATPTAGDQAADTATAEATTTTAPESSRPRNLDGGTARFWAASDFDFGAEPTNDNLDPVWACEHRFNPVKIPFATALTSPTTELECVKCWNVVHPEIETPGAKDQNRGKGGPSTTVVGVRRGTVGWHHLANRGRYEPPRGLFRADATIGTAPHLTAALSQSLPTRDASPMDDVQFTERIVDTYGNIITTSPAPATQTRRASLSNSNDKTSKAAKTHSTTSNFFSGHIPPFSLAHECYRCQIVVCETCKTKEITAQEKKAKAEAEAEQAATERREAEERRRDEERREAEARTLSEELPLMPPEPEPEQQAEAQIEVPELEHMCSIGYD</sequence>
<evidence type="ECO:0000256" key="1">
    <source>
        <dbReference type="ARBA" id="ARBA00001798"/>
    </source>
</evidence>
<keyword evidence="8" id="KW-0862">Zinc</keyword>
<dbReference type="InterPro" id="IPR002867">
    <property type="entry name" value="IBR_dom"/>
</dbReference>
<evidence type="ECO:0000259" key="10">
    <source>
        <dbReference type="PROSITE" id="PS51873"/>
    </source>
</evidence>
<dbReference type="PROSITE" id="PS00518">
    <property type="entry name" value="ZF_RING_1"/>
    <property type="match status" value="1"/>
</dbReference>
<evidence type="ECO:0000256" key="4">
    <source>
        <dbReference type="ARBA" id="ARBA00022723"/>
    </source>
</evidence>
<evidence type="ECO:0000313" key="12">
    <source>
        <dbReference type="Proteomes" id="UP000799777"/>
    </source>
</evidence>